<dbReference type="Proteomes" id="UP000282322">
    <property type="component" value="Unassembled WGS sequence"/>
</dbReference>
<feature type="compositionally biased region" description="Polar residues" evidence="1">
    <location>
        <begin position="1"/>
        <end position="10"/>
    </location>
</feature>
<dbReference type="GO" id="GO:0003677">
    <property type="term" value="F:DNA binding"/>
    <property type="evidence" value="ECO:0007669"/>
    <property type="project" value="InterPro"/>
</dbReference>
<reference evidence="3 4" key="1">
    <citation type="submission" date="2018-11" db="EMBL/GenBank/DDBJ databases">
        <title>Taxonoimc description of Halomarina strain SPP-AMP-1.</title>
        <authorList>
            <person name="Pal Y."/>
            <person name="Srinivasana K."/>
            <person name="Verma A."/>
            <person name="Kumar P."/>
        </authorList>
    </citation>
    <scope>NUCLEOTIDE SEQUENCE [LARGE SCALE GENOMIC DNA]</scope>
    <source>
        <strain evidence="3 4">SPP-AMP-1</strain>
    </source>
</reference>
<feature type="domain" description="RNA polymerase sigma factor 70 region 4 type 2" evidence="2">
    <location>
        <begin position="25"/>
        <end position="53"/>
    </location>
</feature>
<dbReference type="InterPro" id="IPR013249">
    <property type="entry name" value="RNA_pol_sigma70_r4_t2"/>
</dbReference>
<dbReference type="Pfam" id="PF08281">
    <property type="entry name" value="Sigma70_r4_2"/>
    <property type="match status" value="1"/>
</dbReference>
<organism evidence="3 4">
    <name type="scientific">Halocatena pleomorpha</name>
    <dbReference type="NCBI Taxonomy" id="1785090"/>
    <lineage>
        <taxon>Archaea</taxon>
        <taxon>Methanobacteriati</taxon>
        <taxon>Methanobacteriota</taxon>
        <taxon>Stenosarchaea group</taxon>
        <taxon>Halobacteria</taxon>
        <taxon>Halobacteriales</taxon>
        <taxon>Natronomonadaceae</taxon>
        <taxon>Halocatena</taxon>
    </lineage>
</organism>
<dbReference type="GO" id="GO:0016987">
    <property type="term" value="F:sigma factor activity"/>
    <property type="evidence" value="ECO:0007669"/>
    <property type="project" value="InterPro"/>
</dbReference>
<keyword evidence="4" id="KW-1185">Reference proteome</keyword>
<dbReference type="RefSeq" id="WP_124955262.1">
    <property type="nucleotide sequence ID" value="NZ_RRCH01000024.1"/>
</dbReference>
<comment type="caution">
    <text evidence="3">The sequence shown here is derived from an EMBL/GenBank/DDBJ whole genome shotgun (WGS) entry which is preliminary data.</text>
</comment>
<evidence type="ECO:0000259" key="2">
    <source>
        <dbReference type="Pfam" id="PF08281"/>
    </source>
</evidence>
<evidence type="ECO:0000256" key="1">
    <source>
        <dbReference type="SAM" id="MobiDB-lite"/>
    </source>
</evidence>
<evidence type="ECO:0000313" key="4">
    <source>
        <dbReference type="Proteomes" id="UP000282322"/>
    </source>
</evidence>
<dbReference type="EMBL" id="RRCH01000024">
    <property type="protein sequence ID" value="RRJ29964.1"/>
    <property type="molecule type" value="Genomic_DNA"/>
</dbReference>
<proteinExistence type="predicted"/>
<accession>A0A3P3R996</accession>
<evidence type="ECO:0000313" key="3">
    <source>
        <dbReference type="EMBL" id="RRJ29964.1"/>
    </source>
</evidence>
<name>A0A3P3R996_9EURY</name>
<dbReference type="GO" id="GO:0006352">
    <property type="term" value="P:DNA-templated transcription initiation"/>
    <property type="evidence" value="ECO:0007669"/>
    <property type="project" value="InterPro"/>
</dbReference>
<protein>
    <submittedName>
        <fullName evidence="3">HTH domain-containing protein</fullName>
    </submittedName>
</protein>
<feature type="region of interest" description="Disordered" evidence="1">
    <location>
        <begin position="1"/>
        <end position="20"/>
    </location>
</feature>
<dbReference type="AlphaFoldDB" id="A0A3P3R996"/>
<dbReference type="Gene3D" id="1.10.10.60">
    <property type="entry name" value="Homeodomain-like"/>
    <property type="match status" value="1"/>
</dbReference>
<sequence length="77" mass="8750">MKSQQTTLARNPTEPYRDRAPLYDLYKTQEKTISDIAEELDCSVTTVRNYLRRFGILDPLDSPATIPQDPTDMTVGS</sequence>
<gene>
    <name evidence="3" type="ORF">EIK79_11475</name>
</gene>